<keyword evidence="3" id="KW-1185">Reference proteome</keyword>
<keyword evidence="1" id="KW-1133">Transmembrane helix</keyword>
<gene>
    <name evidence="2" type="ORF">ETU37_12980</name>
</gene>
<dbReference type="Proteomes" id="UP000291189">
    <property type="component" value="Unassembled WGS sequence"/>
</dbReference>
<keyword evidence="1" id="KW-0472">Membrane</keyword>
<feature type="transmembrane region" description="Helical" evidence="1">
    <location>
        <begin position="12"/>
        <end position="31"/>
    </location>
</feature>
<name>A0A4Q5J241_9ACTN</name>
<protein>
    <recommendedName>
        <fullName evidence="4">Transmembrane protein</fullName>
    </recommendedName>
</protein>
<proteinExistence type="predicted"/>
<comment type="caution">
    <text evidence="2">The sequence shown here is derived from an EMBL/GenBank/DDBJ whole genome shotgun (WGS) entry which is preliminary data.</text>
</comment>
<reference evidence="2 3" key="1">
    <citation type="submission" date="2019-01" db="EMBL/GenBank/DDBJ databases">
        <title>Nocardioides guangzhouensis sp. nov., an actinobacterium isolated from soil.</title>
        <authorList>
            <person name="Fu Y."/>
            <person name="Cai Y."/>
            <person name="Lin Z."/>
            <person name="Chen P."/>
        </authorList>
    </citation>
    <scope>NUCLEOTIDE SEQUENCE [LARGE SCALE GENOMIC DNA]</scope>
    <source>
        <strain evidence="2 3">NBRC 105384</strain>
    </source>
</reference>
<organism evidence="2 3">
    <name type="scientific">Nocardioides iriomotensis</name>
    <dbReference type="NCBI Taxonomy" id="715784"/>
    <lineage>
        <taxon>Bacteria</taxon>
        <taxon>Bacillati</taxon>
        <taxon>Actinomycetota</taxon>
        <taxon>Actinomycetes</taxon>
        <taxon>Propionibacteriales</taxon>
        <taxon>Nocardioidaceae</taxon>
        <taxon>Nocardioides</taxon>
    </lineage>
</organism>
<evidence type="ECO:0000256" key="1">
    <source>
        <dbReference type="SAM" id="Phobius"/>
    </source>
</evidence>
<dbReference type="OrthoDB" id="5198533at2"/>
<dbReference type="EMBL" id="SDPU01000023">
    <property type="protein sequence ID" value="RYU11481.1"/>
    <property type="molecule type" value="Genomic_DNA"/>
</dbReference>
<evidence type="ECO:0000313" key="2">
    <source>
        <dbReference type="EMBL" id="RYU11481.1"/>
    </source>
</evidence>
<dbReference type="AlphaFoldDB" id="A0A4Q5J241"/>
<sequence>MKLYADAPGRQARQVIGDLLLVLWVALWVRLATVVRDATLALAAPGEQIEDAGNGLAGKLRDAGATVGDLPLVGDQARAPFDGAGSAADKIAAAGAAQVEAVHTLAFWLSLAVGAIPILIVLAVYVPLRWRFVRQATAGRRFIDASADLDLFALRAMSNQPMHRIARISDDPVRAWRDGDPEVVRALAALELRDTGLGLPRLERPSRPR</sequence>
<feature type="transmembrane region" description="Helical" evidence="1">
    <location>
        <begin position="105"/>
        <end position="126"/>
    </location>
</feature>
<evidence type="ECO:0000313" key="3">
    <source>
        <dbReference type="Proteomes" id="UP000291189"/>
    </source>
</evidence>
<keyword evidence="1" id="KW-0812">Transmembrane</keyword>
<dbReference type="RefSeq" id="WP_129987756.1">
    <property type="nucleotide sequence ID" value="NZ_SDPU01000023.1"/>
</dbReference>
<accession>A0A4Q5J241</accession>
<evidence type="ECO:0008006" key="4">
    <source>
        <dbReference type="Google" id="ProtNLM"/>
    </source>
</evidence>